<dbReference type="AlphaFoldDB" id="A0A069SUZ9"/>
<keyword evidence="2" id="KW-0201">Cytochrome c-type biogenesis</keyword>
<organism evidence="6 7">
    <name type="scientific">Phocaeicola vulgatus str. 3975 RP4</name>
    <dbReference type="NCBI Taxonomy" id="1339352"/>
    <lineage>
        <taxon>Bacteria</taxon>
        <taxon>Pseudomonadati</taxon>
        <taxon>Bacteroidota</taxon>
        <taxon>Bacteroidia</taxon>
        <taxon>Bacteroidales</taxon>
        <taxon>Bacteroidaceae</taxon>
        <taxon>Phocaeicola</taxon>
    </lineage>
</organism>
<dbReference type="GO" id="GO:0017004">
    <property type="term" value="P:cytochrome complex assembly"/>
    <property type="evidence" value="ECO:0007669"/>
    <property type="project" value="UniProtKB-KW"/>
</dbReference>
<reference evidence="6 7" key="1">
    <citation type="submission" date="2014-04" db="EMBL/GenBank/DDBJ databases">
        <authorList>
            <person name="Sears C."/>
            <person name="Carroll K."/>
            <person name="Sack B.R."/>
            <person name="Qadri F."/>
            <person name="Myers L.L."/>
            <person name="Chung G.-T."/>
            <person name="Escheverria P."/>
            <person name="Fraser C.M."/>
            <person name="Sadzewicz L."/>
            <person name="Shefchek K.A."/>
            <person name="Tallon L."/>
            <person name="Das S.P."/>
            <person name="Daugherty S."/>
            <person name="Mongodin E.F."/>
        </authorList>
    </citation>
    <scope>NUCLEOTIDE SEQUENCE [LARGE SCALE GENOMIC DNA]</scope>
    <source>
        <strain evidence="6 7">3975 RP4</strain>
    </source>
</reference>
<dbReference type="InterPro" id="IPR025380">
    <property type="entry name" value="DUF4369"/>
</dbReference>
<evidence type="ECO:0000256" key="4">
    <source>
        <dbReference type="ARBA" id="ARBA00023284"/>
    </source>
</evidence>
<keyword evidence="4" id="KW-0676">Redox-active center</keyword>
<dbReference type="Pfam" id="PF00578">
    <property type="entry name" value="AhpC-TSA"/>
    <property type="match status" value="1"/>
</dbReference>
<dbReference type="Gene3D" id="3.40.30.10">
    <property type="entry name" value="Glutaredoxin"/>
    <property type="match status" value="1"/>
</dbReference>
<dbReference type="InterPro" id="IPR036249">
    <property type="entry name" value="Thioredoxin-like_sf"/>
</dbReference>
<dbReference type="PANTHER" id="PTHR42852:SF6">
    <property type="entry name" value="THIOL:DISULFIDE INTERCHANGE PROTEIN DSBE"/>
    <property type="match status" value="1"/>
</dbReference>
<name>A0A069SUZ9_PHOVU</name>
<dbReference type="SUPFAM" id="SSF52833">
    <property type="entry name" value="Thioredoxin-like"/>
    <property type="match status" value="1"/>
</dbReference>
<gene>
    <name evidence="6" type="ORF">M099_1088</name>
</gene>
<proteinExistence type="predicted"/>
<accession>A0A069SUZ9</accession>
<dbReference type="GO" id="GO:0016491">
    <property type="term" value="F:oxidoreductase activity"/>
    <property type="evidence" value="ECO:0007669"/>
    <property type="project" value="InterPro"/>
</dbReference>
<comment type="subcellular location">
    <subcellularLocation>
        <location evidence="1">Cell envelope</location>
    </subcellularLocation>
</comment>
<dbReference type="InterPro" id="IPR000866">
    <property type="entry name" value="AhpC/TSA"/>
</dbReference>
<evidence type="ECO:0000256" key="1">
    <source>
        <dbReference type="ARBA" id="ARBA00004196"/>
    </source>
</evidence>
<dbReference type="InterPro" id="IPR050553">
    <property type="entry name" value="Thioredoxin_ResA/DsbE_sf"/>
</dbReference>
<dbReference type="PATRIC" id="fig|1339352.3.peg.1053"/>
<evidence type="ECO:0000313" key="6">
    <source>
        <dbReference type="EMBL" id="KDS55790.1"/>
    </source>
</evidence>
<dbReference type="GO" id="GO:0016209">
    <property type="term" value="F:antioxidant activity"/>
    <property type="evidence" value="ECO:0007669"/>
    <property type="project" value="InterPro"/>
</dbReference>
<dbReference type="Proteomes" id="UP000027661">
    <property type="component" value="Unassembled WGS sequence"/>
</dbReference>
<dbReference type="InterPro" id="IPR013766">
    <property type="entry name" value="Thioredoxin_domain"/>
</dbReference>
<feature type="domain" description="Thioredoxin" evidence="5">
    <location>
        <begin position="251"/>
        <end position="392"/>
    </location>
</feature>
<dbReference type="CDD" id="cd02966">
    <property type="entry name" value="TlpA_like_family"/>
    <property type="match status" value="1"/>
</dbReference>
<dbReference type="PANTHER" id="PTHR42852">
    <property type="entry name" value="THIOL:DISULFIDE INTERCHANGE PROTEIN DSBE"/>
    <property type="match status" value="1"/>
</dbReference>
<dbReference type="PROSITE" id="PS51352">
    <property type="entry name" value="THIOREDOXIN_2"/>
    <property type="match status" value="1"/>
</dbReference>
<evidence type="ECO:0000313" key="7">
    <source>
        <dbReference type="Proteomes" id="UP000027661"/>
    </source>
</evidence>
<dbReference type="EMBL" id="JNHM01000012">
    <property type="protein sequence ID" value="KDS55790.1"/>
    <property type="molecule type" value="Genomic_DNA"/>
</dbReference>
<dbReference type="Pfam" id="PF14289">
    <property type="entry name" value="DUF4369"/>
    <property type="match status" value="1"/>
</dbReference>
<evidence type="ECO:0000256" key="3">
    <source>
        <dbReference type="ARBA" id="ARBA00023157"/>
    </source>
</evidence>
<dbReference type="GO" id="GO:0030313">
    <property type="term" value="C:cell envelope"/>
    <property type="evidence" value="ECO:0007669"/>
    <property type="project" value="UniProtKB-SubCell"/>
</dbReference>
<comment type="caution">
    <text evidence="6">The sequence shown here is derived from an EMBL/GenBank/DDBJ whole genome shotgun (WGS) entry which is preliminary data.</text>
</comment>
<keyword evidence="3" id="KW-1015">Disulfide bond</keyword>
<evidence type="ECO:0000256" key="2">
    <source>
        <dbReference type="ARBA" id="ARBA00022748"/>
    </source>
</evidence>
<sequence>MIYKKYLLLGVSLCMLNACNESKSVSLEGSLDGIQADSIYLYQVDNEHYGSVKLIKSIAVTDGRFAYPTDSIQAGLYCFSLQNMERGEYLQQYANLFLEPKSMQLTLGKDKYDQLSLHATGSALQEQYEALQEAKYVAGNRMVLDSLDHMFYEAREKGDREEMERIRKVSSPYYESASEQTRKLINGEIAKNKGSYFGLYLYYTYRFQNHTFNTVEEIDEARNFIGSFDEASRRSGIYVKMQEGLDKFARCATGSVAPAITGIDLKGNSVSLNDFKGKYVLVDFWFAGCSWCRKETPYLLKTYNAFKDKGFTIYGVSTDRREEDWKKAIEEDKSYWNQVLLQKDDVKDVLESYCIVGFPHIILVDPEGKIVAKELRGDDLYNTVEKFVNGAK</sequence>
<dbReference type="RefSeq" id="WP_032952552.1">
    <property type="nucleotide sequence ID" value="NZ_JNHM01000012.1"/>
</dbReference>
<evidence type="ECO:0000259" key="5">
    <source>
        <dbReference type="PROSITE" id="PS51352"/>
    </source>
</evidence>
<protein>
    <submittedName>
        <fullName evidence="6">AhpC/TSA family protein</fullName>
    </submittedName>
</protein>